<keyword evidence="9" id="KW-1185">Reference proteome</keyword>
<keyword evidence="3 8" id="KW-0328">Glycosyltransferase</keyword>
<evidence type="ECO:0000256" key="1">
    <source>
        <dbReference type="ARBA" id="ARBA00004236"/>
    </source>
</evidence>
<sequence>MDGAMSGGALGIVVIGRNEGARLIRCLASIDMAAETVYVDSGSTDGSVEAARARGLQVVALDMTRPFTAARARNAGRAALSPGVRIVQFVDGDCAIQPGWLAAAQAALAEDPGLAAVFGRRREIAPEATRYNWLCDVEWAVPPGPARYFGGDVMLRAGALDAAGGYPDEMIAGEEPDLAHRLRAQSWRIACLPREMTLHDAAITRFGQWWRRTVRSGHAYAELADRHGGDYRRRCLGVAFWGAVVPVAGLAALAAGLIAGPGWLPALGGAILLLPLVQLLRLFRREARRRPLDEAMTLATFLMLAKPAQFVGMARYWRGRVGGRRSALIEYKGGAA</sequence>
<evidence type="ECO:0000313" key="9">
    <source>
        <dbReference type="Proteomes" id="UP000776276"/>
    </source>
</evidence>
<dbReference type="Pfam" id="PF00535">
    <property type="entry name" value="Glycos_transf_2"/>
    <property type="match status" value="1"/>
</dbReference>
<dbReference type="EC" id="2.4.-.-" evidence="8"/>
<proteinExistence type="predicted"/>
<dbReference type="RefSeq" id="WP_216320985.1">
    <property type="nucleotide sequence ID" value="NZ_JAHKRT010000002.1"/>
</dbReference>
<evidence type="ECO:0000313" key="8">
    <source>
        <dbReference type="EMBL" id="MBU3077190.1"/>
    </source>
</evidence>
<dbReference type="Proteomes" id="UP000776276">
    <property type="component" value="Unassembled WGS sequence"/>
</dbReference>
<keyword evidence="4 8" id="KW-0808">Transferase</keyword>
<keyword evidence="5 6" id="KW-0472">Membrane</keyword>
<protein>
    <submittedName>
        <fullName evidence="8">Glycosyltransferase</fullName>
        <ecNumber evidence="8">2.4.-.-</ecNumber>
    </submittedName>
</protein>
<feature type="transmembrane region" description="Helical" evidence="6">
    <location>
        <begin position="263"/>
        <end position="283"/>
    </location>
</feature>
<name>A0ABS6BFW7_9SPHN</name>
<comment type="subcellular location">
    <subcellularLocation>
        <location evidence="1">Cell membrane</location>
    </subcellularLocation>
</comment>
<evidence type="ECO:0000256" key="3">
    <source>
        <dbReference type="ARBA" id="ARBA00022676"/>
    </source>
</evidence>
<evidence type="ECO:0000256" key="4">
    <source>
        <dbReference type="ARBA" id="ARBA00022679"/>
    </source>
</evidence>
<gene>
    <name evidence="8" type="ORF">KOF26_04855</name>
</gene>
<accession>A0ABS6BFW7</accession>
<comment type="caution">
    <text evidence="8">The sequence shown here is derived from an EMBL/GenBank/DDBJ whole genome shotgun (WGS) entry which is preliminary data.</text>
</comment>
<dbReference type="EMBL" id="JAHKRT010000002">
    <property type="protein sequence ID" value="MBU3077190.1"/>
    <property type="molecule type" value="Genomic_DNA"/>
</dbReference>
<feature type="domain" description="Glycosyltransferase 2-like" evidence="7">
    <location>
        <begin position="12"/>
        <end position="133"/>
    </location>
</feature>
<dbReference type="PANTHER" id="PTHR43646:SF2">
    <property type="entry name" value="GLYCOSYLTRANSFERASE 2-LIKE DOMAIN-CONTAINING PROTEIN"/>
    <property type="match status" value="1"/>
</dbReference>
<dbReference type="GO" id="GO:0016757">
    <property type="term" value="F:glycosyltransferase activity"/>
    <property type="evidence" value="ECO:0007669"/>
    <property type="project" value="UniProtKB-KW"/>
</dbReference>
<evidence type="ECO:0000259" key="7">
    <source>
        <dbReference type="Pfam" id="PF00535"/>
    </source>
</evidence>
<keyword evidence="6" id="KW-0812">Transmembrane</keyword>
<keyword evidence="6" id="KW-1133">Transmembrane helix</keyword>
<reference evidence="8 9" key="1">
    <citation type="submission" date="2021-06" db="EMBL/GenBank/DDBJ databases">
        <title>Sphingomonas sp. XMGL2, whole genome shotgun sequencing project.</title>
        <authorList>
            <person name="Zhao G."/>
            <person name="Shen L."/>
        </authorList>
    </citation>
    <scope>NUCLEOTIDE SEQUENCE [LARGE SCALE GENOMIC DNA]</scope>
    <source>
        <strain evidence="8 9">XMGL2</strain>
    </source>
</reference>
<feature type="transmembrane region" description="Helical" evidence="6">
    <location>
        <begin position="235"/>
        <end position="257"/>
    </location>
</feature>
<evidence type="ECO:0000256" key="2">
    <source>
        <dbReference type="ARBA" id="ARBA00022475"/>
    </source>
</evidence>
<dbReference type="PANTHER" id="PTHR43646">
    <property type="entry name" value="GLYCOSYLTRANSFERASE"/>
    <property type="match status" value="1"/>
</dbReference>
<evidence type="ECO:0000256" key="5">
    <source>
        <dbReference type="ARBA" id="ARBA00023136"/>
    </source>
</evidence>
<evidence type="ECO:0000256" key="6">
    <source>
        <dbReference type="SAM" id="Phobius"/>
    </source>
</evidence>
<organism evidence="8 9">
    <name type="scientific">Sphingomonas quercus</name>
    <dbReference type="NCBI Taxonomy" id="2842451"/>
    <lineage>
        <taxon>Bacteria</taxon>
        <taxon>Pseudomonadati</taxon>
        <taxon>Pseudomonadota</taxon>
        <taxon>Alphaproteobacteria</taxon>
        <taxon>Sphingomonadales</taxon>
        <taxon>Sphingomonadaceae</taxon>
        <taxon>Sphingomonas</taxon>
    </lineage>
</organism>
<dbReference type="InterPro" id="IPR001173">
    <property type="entry name" value="Glyco_trans_2-like"/>
</dbReference>
<keyword evidence="2" id="KW-1003">Cell membrane</keyword>